<dbReference type="OrthoDB" id="308956at2"/>
<organism evidence="1 2">
    <name type="scientific">Brachyspira intermedia (strain ATCC 51140 / PWS/A)</name>
    <name type="common">Serpulina intermedia</name>
    <dbReference type="NCBI Taxonomy" id="1045858"/>
    <lineage>
        <taxon>Bacteria</taxon>
        <taxon>Pseudomonadati</taxon>
        <taxon>Spirochaetota</taxon>
        <taxon>Spirochaetia</taxon>
        <taxon>Brachyspirales</taxon>
        <taxon>Brachyspiraceae</taxon>
        <taxon>Brachyspira</taxon>
    </lineage>
</organism>
<proteinExistence type="predicted"/>
<name>G0EI00_BRAIP</name>
<reference evidence="1 2" key="1">
    <citation type="journal article" date="2011" name="BMC Genomics">
        <title>Complete genome sequence of Brachyspira intermedia reveals unique genomic features in Brachyspira species and phage-mediated horizontal gene transfer.</title>
        <authorList>
            <person name="Hafstrom T."/>
            <person name="Jansson D.S."/>
            <person name="Segerman B."/>
        </authorList>
    </citation>
    <scope>NUCLEOTIDE SEQUENCE [LARGE SCALE GENOMIC DNA]</scope>
    <source>
        <strain evidence="2">ATCC 51140 / PWS/A</strain>
    </source>
</reference>
<dbReference type="GeneID" id="44970064"/>
<dbReference type="KEGG" id="bip:Bint_1540"/>
<dbReference type="RefSeq" id="WP_014487985.1">
    <property type="nucleotide sequence ID" value="NC_017243.1"/>
</dbReference>
<accession>G0EI00</accession>
<keyword evidence="2" id="KW-1185">Reference proteome</keyword>
<protein>
    <submittedName>
        <fullName evidence="1">Uncharacterized protein</fullName>
    </submittedName>
</protein>
<gene>
    <name evidence="1" type="ordered locus">Bint_1540</name>
</gene>
<dbReference type="Proteomes" id="UP000008522">
    <property type="component" value="Chromosome"/>
</dbReference>
<dbReference type="EMBL" id="CP002874">
    <property type="protein sequence ID" value="AEM22159.1"/>
    <property type="molecule type" value="Genomic_DNA"/>
</dbReference>
<sequence>MKYLYILFIILSINTLYLEAQLYRRSGIYIDKENRKLIIYNDGSGIFKENGIKSKTFKIGNKMSLQNEYRFIFNFKNKPYSNTHLIFIDDDSIVLIINNYIKYYFEKE</sequence>
<evidence type="ECO:0000313" key="2">
    <source>
        <dbReference type="Proteomes" id="UP000008522"/>
    </source>
</evidence>
<dbReference type="AlphaFoldDB" id="G0EI00"/>
<evidence type="ECO:0000313" key="1">
    <source>
        <dbReference type="EMBL" id="AEM22159.1"/>
    </source>
</evidence>
<dbReference type="PATRIC" id="fig|1045858.4.peg.1539"/>
<dbReference type="HOGENOM" id="CLU_2191961_0_0_12"/>